<sequence>MKRSQRSHNLIDSKHPKTMLRTLQQDNLNLNAWLPQIIWKKLFLHRVSTVECELSELMLANSRSKSVLKSLRYRSTGRSKSKSKSKSKSTVDLYQDCGNVAIDRPQDHNGQVKIVLIKQHSIWHLFSPNYSLSSTCLLVSKDSNISCTVLIADPAVWWATLLLCDGLSVKHHNFKHKRSEEAICCNI</sequence>
<evidence type="ECO:0000313" key="2">
    <source>
        <dbReference type="Proteomes" id="UP000092445"/>
    </source>
</evidence>
<accession>A0A1B0ADP8</accession>
<dbReference type="VEuPathDB" id="VectorBase:GPAI042404"/>
<protein>
    <submittedName>
        <fullName evidence="1">Uncharacterized protein</fullName>
    </submittedName>
</protein>
<name>A0A1B0ADP8_GLOPL</name>
<keyword evidence="2" id="KW-1185">Reference proteome</keyword>
<dbReference type="AlphaFoldDB" id="A0A1B0ADP8"/>
<organism evidence="1 2">
    <name type="scientific">Glossina pallidipes</name>
    <name type="common">Tsetse fly</name>
    <dbReference type="NCBI Taxonomy" id="7398"/>
    <lineage>
        <taxon>Eukaryota</taxon>
        <taxon>Metazoa</taxon>
        <taxon>Ecdysozoa</taxon>
        <taxon>Arthropoda</taxon>
        <taxon>Hexapoda</taxon>
        <taxon>Insecta</taxon>
        <taxon>Pterygota</taxon>
        <taxon>Neoptera</taxon>
        <taxon>Endopterygota</taxon>
        <taxon>Diptera</taxon>
        <taxon>Brachycera</taxon>
        <taxon>Muscomorpha</taxon>
        <taxon>Hippoboscoidea</taxon>
        <taxon>Glossinidae</taxon>
        <taxon>Glossina</taxon>
    </lineage>
</organism>
<dbReference type="Proteomes" id="UP000092445">
    <property type="component" value="Unassembled WGS sequence"/>
</dbReference>
<evidence type="ECO:0000313" key="1">
    <source>
        <dbReference type="EnsemblMetazoa" id="GPAI042404-PA"/>
    </source>
</evidence>
<proteinExistence type="predicted"/>
<reference evidence="1" key="2">
    <citation type="submission" date="2020-05" db="UniProtKB">
        <authorList>
            <consortium name="EnsemblMetazoa"/>
        </authorList>
    </citation>
    <scope>IDENTIFICATION</scope>
    <source>
        <strain evidence="1">IAEA</strain>
    </source>
</reference>
<dbReference type="EnsemblMetazoa" id="GPAI042404-RA">
    <property type="protein sequence ID" value="GPAI042404-PA"/>
    <property type="gene ID" value="GPAI042404"/>
</dbReference>
<reference evidence="2" key="1">
    <citation type="submission" date="2014-03" db="EMBL/GenBank/DDBJ databases">
        <authorList>
            <person name="Aksoy S."/>
            <person name="Warren W."/>
            <person name="Wilson R.K."/>
        </authorList>
    </citation>
    <scope>NUCLEOTIDE SEQUENCE [LARGE SCALE GENOMIC DNA]</scope>
    <source>
        <strain evidence="2">IAEA</strain>
    </source>
</reference>